<reference evidence="17 18" key="1">
    <citation type="submission" date="2023-01" db="EMBL/GenBank/DDBJ databases">
        <title>Novel diversity within Roseofilum (Cyanobacteria; Desertifilaceae) from marine benthic mats with descriptions of four novel species.</title>
        <authorList>
            <person name="Wang Y."/>
            <person name="Berthold D.E."/>
            <person name="Hu J."/>
            <person name="Lefler F.W."/>
            <person name="Laughinghouse H.D. IV."/>
        </authorList>
    </citation>
    <scope>NUCLEOTIDE SEQUENCE [LARGE SCALE GENOMIC DNA]</scope>
    <source>
        <strain evidence="17 18">BLCC-M154</strain>
    </source>
</reference>
<sequence>MVWLALAMGNSRFHWGIGDRHALLCRWDTELLSVDEIQLIIPELEQGKIPELLLQNCPLKDDYLGETFNTLTLRIASVIPEITPIWRSYSQTHIIELADLPLKGVYPTLGIDRALAVLGAGTKWGWPVLVIDGGTALTLTGANGDRHLIGGAILPGLGLQTRLLAQHTRTLPQISLSEQLPKRWSLETQEAIASGILYTLLAGLHDFIQNWHTQYPQTPIILTGGDGKYLTQLLTQQYPSLHSHLHYDPDLIFLGIAKTAPERGLYG</sequence>
<protein>
    <recommendedName>
        <fullName evidence="15 16">Type III pantothenate kinase</fullName>
        <ecNumber evidence="6 16">2.7.1.33</ecNumber>
    </recommendedName>
    <alternativeName>
        <fullName evidence="16">PanK-III</fullName>
    </alternativeName>
    <alternativeName>
        <fullName evidence="16">Pantothenic acid kinase</fullName>
    </alternativeName>
</protein>
<keyword evidence="9 16" id="KW-0547">Nucleotide-binding</keyword>
<accession>A0ABT7ASQ1</accession>
<feature type="binding site" evidence="16">
    <location>
        <position position="132"/>
    </location>
    <ligand>
        <name>K(+)</name>
        <dbReference type="ChEBI" id="CHEBI:29103"/>
    </ligand>
</feature>
<comment type="pathway">
    <text evidence="4 16">Cofactor biosynthesis; coenzyme A biosynthesis; CoA from (R)-pantothenate: step 1/5.</text>
</comment>
<evidence type="ECO:0000256" key="14">
    <source>
        <dbReference type="ARBA" id="ARBA00038036"/>
    </source>
</evidence>
<evidence type="ECO:0000256" key="7">
    <source>
        <dbReference type="ARBA" id="ARBA00022490"/>
    </source>
</evidence>
<feature type="binding site" evidence="16">
    <location>
        <position position="188"/>
    </location>
    <ligand>
        <name>substrate</name>
    </ligand>
</feature>
<evidence type="ECO:0000256" key="16">
    <source>
        <dbReference type="HAMAP-Rule" id="MF_01274"/>
    </source>
</evidence>
<dbReference type="NCBIfam" id="TIGR00671">
    <property type="entry name" value="baf"/>
    <property type="match status" value="1"/>
</dbReference>
<evidence type="ECO:0000313" key="18">
    <source>
        <dbReference type="Proteomes" id="UP001235303"/>
    </source>
</evidence>
<organism evidence="17 18">
    <name type="scientific">Roseofilum acuticapitatum BLCC-M154</name>
    <dbReference type="NCBI Taxonomy" id="3022444"/>
    <lineage>
        <taxon>Bacteria</taxon>
        <taxon>Bacillati</taxon>
        <taxon>Cyanobacteriota</taxon>
        <taxon>Cyanophyceae</taxon>
        <taxon>Desertifilales</taxon>
        <taxon>Desertifilaceae</taxon>
        <taxon>Roseofilum</taxon>
        <taxon>Roseofilum acuticapitatum</taxon>
    </lineage>
</organism>
<dbReference type="PANTHER" id="PTHR34265:SF1">
    <property type="entry name" value="TYPE III PANTOTHENATE KINASE"/>
    <property type="match status" value="1"/>
</dbReference>
<keyword evidence="10 16" id="KW-0418">Kinase</keyword>
<feature type="binding site" evidence="16">
    <location>
        <position position="106"/>
    </location>
    <ligand>
        <name>substrate</name>
    </ligand>
</feature>
<feature type="active site" description="Proton acceptor" evidence="16">
    <location>
        <position position="112"/>
    </location>
</feature>
<dbReference type="Proteomes" id="UP001235303">
    <property type="component" value="Unassembled WGS sequence"/>
</dbReference>
<keyword evidence="11 16" id="KW-0067">ATP-binding</keyword>
<dbReference type="PANTHER" id="PTHR34265">
    <property type="entry name" value="TYPE III PANTOTHENATE KINASE"/>
    <property type="match status" value="1"/>
</dbReference>
<evidence type="ECO:0000256" key="4">
    <source>
        <dbReference type="ARBA" id="ARBA00005225"/>
    </source>
</evidence>
<evidence type="ECO:0000256" key="11">
    <source>
        <dbReference type="ARBA" id="ARBA00022840"/>
    </source>
</evidence>
<evidence type="ECO:0000256" key="5">
    <source>
        <dbReference type="ARBA" id="ARBA00011738"/>
    </source>
</evidence>
<feature type="binding site" evidence="16">
    <location>
        <begin position="110"/>
        <end position="113"/>
    </location>
    <ligand>
        <name>substrate</name>
    </ligand>
</feature>
<comment type="subcellular location">
    <subcellularLocation>
        <location evidence="3 16">Cytoplasm</location>
    </subcellularLocation>
</comment>
<evidence type="ECO:0000256" key="8">
    <source>
        <dbReference type="ARBA" id="ARBA00022679"/>
    </source>
</evidence>
<dbReference type="SUPFAM" id="SSF53067">
    <property type="entry name" value="Actin-like ATPase domain"/>
    <property type="match status" value="1"/>
</dbReference>
<evidence type="ECO:0000256" key="2">
    <source>
        <dbReference type="ARBA" id="ARBA00001958"/>
    </source>
</evidence>
<comment type="catalytic activity">
    <reaction evidence="1 16">
        <text>(R)-pantothenate + ATP = (R)-4'-phosphopantothenate + ADP + H(+)</text>
        <dbReference type="Rhea" id="RHEA:16373"/>
        <dbReference type="ChEBI" id="CHEBI:10986"/>
        <dbReference type="ChEBI" id="CHEBI:15378"/>
        <dbReference type="ChEBI" id="CHEBI:29032"/>
        <dbReference type="ChEBI" id="CHEBI:30616"/>
        <dbReference type="ChEBI" id="CHEBI:456216"/>
        <dbReference type="EC" id="2.7.1.33"/>
    </reaction>
</comment>
<comment type="caution">
    <text evidence="17">The sequence shown here is derived from an EMBL/GenBank/DDBJ whole genome shotgun (WGS) entry which is preliminary data.</text>
</comment>
<evidence type="ECO:0000256" key="3">
    <source>
        <dbReference type="ARBA" id="ARBA00004496"/>
    </source>
</evidence>
<dbReference type="HAMAP" id="MF_01274">
    <property type="entry name" value="Pantothen_kinase_3"/>
    <property type="match status" value="1"/>
</dbReference>
<keyword evidence="13 16" id="KW-0173">Coenzyme A biosynthesis</keyword>
<comment type="function">
    <text evidence="16">Catalyzes the phosphorylation of pantothenate (Pan), the first step in CoA biosynthesis.</text>
</comment>
<evidence type="ECO:0000313" key="17">
    <source>
        <dbReference type="EMBL" id="MDJ1169935.1"/>
    </source>
</evidence>
<comment type="similarity">
    <text evidence="14 16">Belongs to the type III pantothenate kinase family.</text>
</comment>
<feature type="binding site" evidence="16">
    <location>
        <position position="135"/>
    </location>
    <ligand>
        <name>ATP</name>
        <dbReference type="ChEBI" id="CHEBI:30616"/>
    </ligand>
</feature>
<evidence type="ECO:0000256" key="12">
    <source>
        <dbReference type="ARBA" id="ARBA00022958"/>
    </source>
</evidence>
<evidence type="ECO:0000256" key="1">
    <source>
        <dbReference type="ARBA" id="ARBA00001206"/>
    </source>
</evidence>
<dbReference type="EMBL" id="JAQOSP010000074">
    <property type="protein sequence ID" value="MDJ1169935.1"/>
    <property type="molecule type" value="Genomic_DNA"/>
</dbReference>
<gene>
    <name evidence="16" type="primary">coaX</name>
    <name evidence="17" type="ORF">PMG71_10900</name>
</gene>
<dbReference type="CDD" id="cd24015">
    <property type="entry name" value="ASKHA_NBD_PanK-III"/>
    <property type="match status" value="1"/>
</dbReference>
<dbReference type="GO" id="GO:0004594">
    <property type="term" value="F:pantothenate kinase activity"/>
    <property type="evidence" value="ECO:0007669"/>
    <property type="project" value="UniProtKB-EC"/>
</dbReference>
<comment type="cofactor">
    <cofactor evidence="2">
        <name>K(+)</name>
        <dbReference type="ChEBI" id="CHEBI:29103"/>
    </cofactor>
</comment>
<dbReference type="RefSeq" id="WP_283753693.1">
    <property type="nucleotide sequence ID" value="NZ_JAQOSP010000074.1"/>
</dbReference>
<dbReference type="EC" id="2.7.1.33" evidence="6 16"/>
<evidence type="ECO:0000256" key="9">
    <source>
        <dbReference type="ARBA" id="ARBA00022741"/>
    </source>
</evidence>
<keyword evidence="12 16" id="KW-0630">Potassium</keyword>
<dbReference type="NCBIfam" id="NF009871">
    <property type="entry name" value="PRK13331.1"/>
    <property type="match status" value="1"/>
</dbReference>
<evidence type="ECO:0000256" key="6">
    <source>
        <dbReference type="ARBA" id="ARBA00012102"/>
    </source>
</evidence>
<evidence type="ECO:0000256" key="13">
    <source>
        <dbReference type="ARBA" id="ARBA00022993"/>
    </source>
</evidence>
<keyword evidence="8 16" id="KW-0808">Transferase</keyword>
<evidence type="ECO:0000256" key="15">
    <source>
        <dbReference type="ARBA" id="ARBA00040883"/>
    </source>
</evidence>
<proteinExistence type="inferred from homology"/>
<evidence type="ECO:0000256" key="10">
    <source>
        <dbReference type="ARBA" id="ARBA00022777"/>
    </source>
</evidence>
<name>A0ABT7ASQ1_9CYAN</name>
<dbReference type="InterPro" id="IPR004619">
    <property type="entry name" value="Type_III_PanK"/>
</dbReference>
<comment type="cofactor">
    <cofactor evidence="16">
        <name>NH4(+)</name>
        <dbReference type="ChEBI" id="CHEBI:28938"/>
    </cofactor>
    <cofactor evidence="16">
        <name>K(+)</name>
        <dbReference type="ChEBI" id="CHEBI:29103"/>
    </cofactor>
    <text evidence="16">A monovalent cation. Ammonium or potassium.</text>
</comment>
<comment type="subunit">
    <text evidence="5 16">Homodimer.</text>
</comment>
<keyword evidence="7 16" id="KW-0963">Cytoplasm</keyword>
<dbReference type="Pfam" id="PF03309">
    <property type="entry name" value="Pan_kinase"/>
    <property type="match status" value="1"/>
</dbReference>
<keyword evidence="16" id="KW-0479">Metal-binding</keyword>
<dbReference type="InterPro" id="IPR043129">
    <property type="entry name" value="ATPase_NBD"/>
</dbReference>
<dbReference type="Gene3D" id="3.30.420.40">
    <property type="match status" value="1"/>
</dbReference>
<keyword evidence="18" id="KW-1185">Reference proteome</keyword>
<feature type="binding site" evidence="16">
    <location>
        <begin position="7"/>
        <end position="14"/>
    </location>
    <ligand>
        <name>ATP</name>
        <dbReference type="ChEBI" id="CHEBI:30616"/>
    </ligand>
</feature>